<name>A0A3G2S4G0_MALR7</name>
<dbReference type="Gene3D" id="2.60.34.10">
    <property type="entry name" value="Substrate Binding Domain Of DNAk, Chain A, domain 1"/>
    <property type="match status" value="1"/>
</dbReference>
<organism evidence="8 9">
    <name type="scientific">Malassezia restricta (strain ATCC 96810 / NBRC 103918 / CBS 7877)</name>
    <name type="common">Seborrheic dermatitis infection agent</name>
    <dbReference type="NCBI Taxonomy" id="425264"/>
    <lineage>
        <taxon>Eukaryota</taxon>
        <taxon>Fungi</taxon>
        <taxon>Dikarya</taxon>
        <taxon>Basidiomycota</taxon>
        <taxon>Ustilaginomycotina</taxon>
        <taxon>Malasseziomycetes</taxon>
        <taxon>Malasseziales</taxon>
        <taxon>Malasseziaceae</taxon>
        <taxon>Malassezia</taxon>
    </lineage>
</organism>
<feature type="compositionally biased region" description="Low complexity" evidence="7">
    <location>
        <begin position="759"/>
        <end position="772"/>
    </location>
</feature>
<dbReference type="SUPFAM" id="SSF100934">
    <property type="entry name" value="Heat shock protein 70kD (HSP70), C-terminal subdomain"/>
    <property type="match status" value="2"/>
</dbReference>
<dbReference type="GO" id="GO:0005524">
    <property type="term" value="F:ATP binding"/>
    <property type="evidence" value="ECO:0007669"/>
    <property type="project" value="UniProtKB-KW"/>
</dbReference>
<dbReference type="STRING" id="425264.A0A3G2S4G0"/>
<dbReference type="PANTHER" id="PTHR45639">
    <property type="entry name" value="HSC70CB, ISOFORM G-RELATED"/>
    <property type="match status" value="1"/>
</dbReference>
<dbReference type="Pfam" id="PF00012">
    <property type="entry name" value="HSP70"/>
    <property type="match status" value="1"/>
</dbReference>
<dbReference type="InterPro" id="IPR013126">
    <property type="entry name" value="Hsp_70_fam"/>
</dbReference>
<dbReference type="FunFam" id="2.60.34.10:FF:000011">
    <property type="entry name" value="Heat shock protein hsp88"/>
    <property type="match status" value="1"/>
</dbReference>
<evidence type="ECO:0000313" key="9">
    <source>
        <dbReference type="Proteomes" id="UP000269793"/>
    </source>
</evidence>
<proteinExistence type="inferred from homology"/>
<dbReference type="VEuPathDB" id="FungiDB:DNF11_1242"/>
<dbReference type="SUPFAM" id="SSF100920">
    <property type="entry name" value="Heat shock protein 70kD (HSP70), peptide-binding domain"/>
    <property type="match status" value="1"/>
</dbReference>
<dbReference type="GO" id="GO:0005634">
    <property type="term" value="C:nucleus"/>
    <property type="evidence" value="ECO:0007669"/>
    <property type="project" value="TreeGrafter"/>
</dbReference>
<evidence type="ECO:0000256" key="3">
    <source>
        <dbReference type="ARBA" id="ARBA00022490"/>
    </source>
</evidence>
<dbReference type="Gene3D" id="3.30.30.30">
    <property type="match status" value="1"/>
</dbReference>
<evidence type="ECO:0000256" key="7">
    <source>
        <dbReference type="SAM" id="MobiDB-lite"/>
    </source>
</evidence>
<keyword evidence="9" id="KW-1185">Reference proteome</keyword>
<dbReference type="EMBL" id="CP033149">
    <property type="protein sequence ID" value="AYO42192.1"/>
    <property type="molecule type" value="Genomic_DNA"/>
</dbReference>
<dbReference type="InterPro" id="IPR018181">
    <property type="entry name" value="Heat_shock_70_CS"/>
</dbReference>
<dbReference type="FunFam" id="3.90.640.10:FF:000004">
    <property type="entry name" value="Heat shock 70 kDa protein 4"/>
    <property type="match status" value="1"/>
</dbReference>
<keyword evidence="3" id="KW-0963">Cytoplasm</keyword>
<dbReference type="PROSITE" id="PS00329">
    <property type="entry name" value="HSP70_2"/>
    <property type="match status" value="1"/>
</dbReference>
<keyword evidence="4" id="KW-0547">Nucleotide-binding</keyword>
<dbReference type="InterPro" id="IPR043129">
    <property type="entry name" value="ATPase_NBD"/>
</dbReference>
<comment type="subcellular location">
    <subcellularLocation>
        <location evidence="1">Cytoplasm</location>
    </subcellularLocation>
</comment>
<evidence type="ECO:0000256" key="4">
    <source>
        <dbReference type="ARBA" id="ARBA00022741"/>
    </source>
</evidence>
<dbReference type="Gene3D" id="1.20.1270.10">
    <property type="match status" value="1"/>
</dbReference>
<evidence type="ECO:0000256" key="2">
    <source>
        <dbReference type="ARBA" id="ARBA00007381"/>
    </source>
</evidence>
<dbReference type="FunFam" id="3.30.30.30:FF:000002">
    <property type="entry name" value="Heat shock 70 kDa protein 4"/>
    <property type="match status" value="1"/>
</dbReference>
<reference evidence="8 9" key="1">
    <citation type="submission" date="2018-10" db="EMBL/GenBank/DDBJ databases">
        <title>Complete genome sequence of Malassezia restricta CBS 7877.</title>
        <authorList>
            <person name="Morand S.C."/>
            <person name="Bertignac M."/>
            <person name="Iltis A."/>
            <person name="Kolder I."/>
            <person name="Pirovano W."/>
            <person name="Jourdain R."/>
            <person name="Clavaud C."/>
        </authorList>
    </citation>
    <scope>NUCLEOTIDE SEQUENCE [LARGE SCALE GENOMIC DNA]</scope>
    <source>
        <strain evidence="8 9">CBS 7877</strain>
    </source>
</reference>
<dbReference type="PRINTS" id="PR00301">
    <property type="entry name" value="HEATSHOCK70"/>
</dbReference>
<sequence length="778" mass="86732">MSSVVGLDIGNISSKIGVARARGVDIVSNEVSNRATPSLVSFGQKARALGEGAATAQTSNFKNTVGSLKRLIGRTFQDPSIQQYEKPFVNAELVDAKGEVGVKVRFLGEERIFSATQLLGMYLGKLRDTTQRELGGSGVSDVVLSVPIWFTDNQRRAMLNAAEIANLNPLRVMNEPTAVALGYGITKTDLPEPENPRNVIFVDVGHSSYQVSVVAFCKGQLTVLGAWSDPNFGGRNFDRALMEHFAEEFKGKYKIDVFSNPKSTFRLAAGCERLKKVLSANTFAQLNVESLMNDIDAASQLKREEFESMIAPYLDRIHVPLDRALEQSGLSKDEIFSVELVGGSSRVPAIKERITQWFGRSLSFTLNQDEAIVRGCTLACATLSPVFRVREFSVHDISSYPIKVSWEPAPDVPDEENELVVFGTNNPVPSTKILTFYRKEPFTLDASYAETETLPVGTNPWLGRVTIKNVAPNAQGEHSIVKVKARLNLHGVLNVESAYTVDEIEKEEEVPVVDPAAPEGSEPKLEKRLVKKLQRKDDLPIVSGIGLHDDSMIAALKEEEGKLYAADKLVADTEDRKNALEEYVYDTRSKLEERYAQFVQAEEKEKLMTMLAESEDWLYSEEGEDASKSAYVSRLETLQNVGAPIHFRWKENEERPRAASQLREVVNNYMSVFENEPEKYDHLSDEDKTKVIEKAATVGKWLDDYMYKQSEMPKNVDPKLTTEQILKNKDEVIYVCTPILTKPKPRVATEAPNTEGEGQAPQSEENQQQKQQGDMDVD</sequence>
<gene>
    <name evidence="8" type="primary">hsp-88</name>
    <name evidence="8" type="ORF">DNF11_1242</name>
</gene>
<dbReference type="OrthoDB" id="434160at2759"/>
<evidence type="ECO:0000256" key="5">
    <source>
        <dbReference type="ARBA" id="ARBA00022840"/>
    </source>
</evidence>
<keyword evidence="5" id="KW-0067">ATP-binding</keyword>
<dbReference type="InterPro" id="IPR029048">
    <property type="entry name" value="HSP70_C_sf"/>
</dbReference>
<dbReference type="FunFam" id="1.20.1270.10:FF:000002">
    <property type="entry name" value="Heat shock 70 kDa protein 4"/>
    <property type="match status" value="1"/>
</dbReference>
<dbReference type="GO" id="GO:0140662">
    <property type="term" value="F:ATP-dependent protein folding chaperone"/>
    <property type="evidence" value="ECO:0007669"/>
    <property type="project" value="InterPro"/>
</dbReference>
<dbReference type="Gene3D" id="3.30.420.40">
    <property type="match status" value="2"/>
</dbReference>
<dbReference type="SUPFAM" id="SSF53067">
    <property type="entry name" value="Actin-like ATPase domain"/>
    <property type="match status" value="2"/>
</dbReference>
<evidence type="ECO:0000256" key="6">
    <source>
        <dbReference type="ARBA" id="ARBA00023016"/>
    </source>
</evidence>
<accession>A0A3G2S4G0</accession>
<feature type="region of interest" description="Disordered" evidence="7">
    <location>
        <begin position="743"/>
        <end position="778"/>
    </location>
</feature>
<dbReference type="PROSITE" id="PS01036">
    <property type="entry name" value="HSP70_3"/>
    <property type="match status" value="1"/>
</dbReference>
<dbReference type="PANTHER" id="PTHR45639:SF4">
    <property type="entry name" value="HSC70CB, ISOFORM G"/>
    <property type="match status" value="1"/>
</dbReference>
<dbReference type="GO" id="GO:0005829">
    <property type="term" value="C:cytosol"/>
    <property type="evidence" value="ECO:0007669"/>
    <property type="project" value="TreeGrafter"/>
</dbReference>
<dbReference type="InterPro" id="IPR029047">
    <property type="entry name" value="HSP70_peptide-bd_sf"/>
</dbReference>
<dbReference type="Proteomes" id="UP000269793">
    <property type="component" value="Chromosome II"/>
</dbReference>
<evidence type="ECO:0000256" key="1">
    <source>
        <dbReference type="ARBA" id="ARBA00004496"/>
    </source>
</evidence>
<dbReference type="CDD" id="cd24094">
    <property type="entry name" value="ASKHA_NBD_HSP70_ScSse"/>
    <property type="match status" value="1"/>
</dbReference>
<protein>
    <submittedName>
        <fullName evidence="8">Heat shock protein Hsp88</fullName>
    </submittedName>
</protein>
<dbReference type="FunFam" id="3.30.420.40:FF:000171">
    <property type="entry name" value="Heat shock 70 kDa protein 4"/>
    <property type="match status" value="2"/>
</dbReference>
<comment type="similarity">
    <text evidence="2">Belongs to the heat shock protein 70 family.</text>
</comment>
<keyword evidence="6 8" id="KW-0346">Stress response</keyword>
<evidence type="ECO:0000313" key="8">
    <source>
        <dbReference type="EMBL" id="AYO42192.1"/>
    </source>
</evidence>
<dbReference type="Gene3D" id="3.90.640.10">
    <property type="entry name" value="Actin, Chain A, domain 4"/>
    <property type="match status" value="1"/>
</dbReference>
<dbReference type="AlphaFoldDB" id="A0A3G2S4G0"/>